<name>A0AAV9H3N4_9PEZI</name>
<organism evidence="3 4">
    <name type="scientific">Podospora aff. communis PSN243</name>
    <dbReference type="NCBI Taxonomy" id="3040156"/>
    <lineage>
        <taxon>Eukaryota</taxon>
        <taxon>Fungi</taxon>
        <taxon>Dikarya</taxon>
        <taxon>Ascomycota</taxon>
        <taxon>Pezizomycotina</taxon>
        <taxon>Sordariomycetes</taxon>
        <taxon>Sordariomycetidae</taxon>
        <taxon>Sordariales</taxon>
        <taxon>Podosporaceae</taxon>
        <taxon>Podospora</taxon>
    </lineage>
</organism>
<reference evidence="3" key="1">
    <citation type="journal article" date="2023" name="Mol. Phylogenet. Evol.">
        <title>Genome-scale phylogeny and comparative genomics of the fungal order Sordariales.</title>
        <authorList>
            <person name="Hensen N."/>
            <person name="Bonometti L."/>
            <person name="Westerberg I."/>
            <person name="Brannstrom I.O."/>
            <person name="Guillou S."/>
            <person name="Cros-Aarteil S."/>
            <person name="Calhoun S."/>
            <person name="Haridas S."/>
            <person name="Kuo A."/>
            <person name="Mondo S."/>
            <person name="Pangilinan J."/>
            <person name="Riley R."/>
            <person name="LaButti K."/>
            <person name="Andreopoulos B."/>
            <person name="Lipzen A."/>
            <person name="Chen C."/>
            <person name="Yan M."/>
            <person name="Daum C."/>
            <person name="Ng V."/>
            <person name="Clum A."/>
            <person name="Steindorff A."/>
            <person name="Ohm R.A."/>
            <person name="Martin F."/>
            <person name="Silar P."/>
            <person name="Natvig D.O."/>
            <person name="Lalanne C."/>
            <person name="Gautier V."/>
            <person name="Ament-Velasquez S.L."/>
            <person name="Kruys A."/>
            <person name="Hutchinson M.I."/>
            <person name="Powell A.J."/>
            <person name="Barry K."/>
            <person name="Miller A.N."/>
            <person name="Grigoriev I.V."/>
            <person name="Debuchy R."/>
            <person name="Gladieux P."/>
            <person name="Hiltunen Thoren M."/>
            <person name="Johannesson H."/>
        </authorList>
    </citation>
    <scope>NUCLEOTIDE SEQUENCE</scope>
    <source>
        <strain evidence="3">PSN243</strain>
    </source>
</reference>
<evidence type="ECO:0000259" key="2">
    <source>
        <dbReference type="Pfam" id="PF06985"/>
    </source>
</evidence>
<dbReference type="Pfam" id="PF06985">
    <property type="entry name" value="HET"/>
    <property type="match status" value="1"/>
</dbReference>
<evidence type="ECO:0000313" key="4">
    <source>
        <dbReference type="Proteomes" id="UP001321760"/>
    </source>
</evidence>
<dbReference type="AlphaFoldDB" id="A0AAV9H3N4"/>
<gene>
    <name evidence="3" type="ORF">QBC34DRAFT_460213</name>
</gene>
<dbReference type="PANTHER" id="PTHR33112">
    <property type="entry name" value="DOMAIN PROTEIN, PUTATIVE-RELATED"/>
    <property type="match status" value="1"/>
</dbReference>
<evidence type="ECO:0000256" key="1">
    <source>
        <dbReference type="SAM" id="MobiDB-lite"/>
    </source>
</evidence>
<proteinExistence type="predicted"/>
<comment type="caution">
    <text evidence="3">The sequence shown here is derived from an EMBL/GenBank/DDBJ whole genome shotgun (WGS) entry which is preliminary data.</text>
</comment>
<dbReference type="InterPro" id="IPR010730">
    <property type="entry name" value="HET"/>
</dbReference>
<keyword evidence="4" id="KW-1185">Reference proteome</keyword>
<reference evidence="3" key="2">
    <citation type="submission" date="2023-05" db="EMBL/GenBank/DDBJ databases">
        <authorList>
            <consortium name="Lawrence Berkeley National Laboratory"/>
            <person name="Steindorff A."/>
            <person name="Hensen N."/>
            <person name="Bonometti L."/>
            <person name="Westerberg I."/>
            <person name="Brannstrom I.O."/>
            <person name="Guillou S."/>
            <person name="Cros-Aarteil S."/>
            <person name="Calhoun S."/>
            <person name="Haridas S."/>
            <person name="Kuo A."/>
            <person name="Mondo S."/>
            <person name="Pangilinan J."/>
            <person name="Riley R."/>
            <person name="Labutti K."/>
            <person name="Andreopoulos B."/>
            <person name="Lipzen A."/>
            <person name="Chen C."/>
            <person name="Yanf M."/>
            <person name="Daum C."/>
            <person name="Ng V."/>
            <person name="Clum A."/>
            <person name="Ohm R."/>
            <person name="Martin F."/>
            <person name="Silar P."/>
            <person name="Natvig D."/>
            <person name="Lalanne C."/>
            <person name="Gautier V."/>
            <person name="Ament-Velasquez S.L."/>
            <person name="Kruys A."/>
            <person name="Hutchinson M.I."/>
            <person name="Powell A.J."/>
            <person name="Barry K."/>
            <person name="Miller A.N."/>
            <person name="Grigoriev I.V."/>
            <person name="Debuchy R."/>
            <person name="Gladieux P."/>
            <person name="Thoren M.H."/>
            <person name="Johannesson H."/>
        </authorList>
    </citation>
    <scope>NUCLEOTIDE SEQUENCE</scope>
    <source>
        <strain evidence="3">PSN243</strain>
    </source>
</reference>
<sequence length="800" mass="90183">MADSDSWESDDSLSPHDTRELQLRLLEASQPLPPHPVPDDISQPDDQLCTACLALKLKPERFLVRPGDPEWGQARQPDNTNISLGLVSELTDRKNCPLCRLVLVALGGAKGVPTHDDLSGEALRVDLSWSTDGPAPNPSAPWHRLSEIRVLRPHARTASGGFPRSVGLSLNLFPEITLLANDAPTTSNGPTPGADYFPRVMRSDIIDFNTVRRWLALCNLHHGVACRKSSSLKELGRSHPTLEITNFRCIDVEKNCLVVPPTRCRYAALSYVWGAPDLFITLKAKLPELETPGVLDKPEYRDRVPATIRDAMRVTRELQMRYLWVDSYCIIQDDDPEEKKKHILLMDAVYIAADIVIIAAGSANANAGIPGLDPESRGFRQPIEQIDPGFRLAYKSRWQDGIKSAKYYTRGWTYQEQNFAARSLVFIDGKVVFRCQGTDAWEEHLPETVDQIRGQPRRAGAYSGDDIGETEGTIQSYSERELTYPEDIYNAFAGVSRQLAYRLDTDICHGIPTIYFDWFLLWFPLKEQIRRSPPNPIAPSWSWSGWTGPSWPRMWDWYNRSIRCIRKALRQRTWIIWHFRLTHESSECAVLTRRRGSGAPRFKPTRNFYGARIQDRFSGLDCSRIEPTTVTLANPPHYVEDILTYNNKGTGLLQFWTVSVTLRLAQPLSPAHDVGPVHTRRRLGIFGRSGRELGTIEVQPTWWETTNMTGANPDEDQREFILLCEGRDVRAQDGRIDEEEGWRYKVMMLDWVGAGGVRSARGSIEGGLMYAERVAIGSIGKGDVGEGLGEGPVWKEVILG</sequence>
<feature type="domain" description="Heterokaryon incompatibility" evidence="2">
    <location>
        <begin position="266"/>
        <end position="416"/>
    </location>
</feature>
<feature type="compositionally biased region" description="Acidic residues" evidence="1">
    <location>
        <begin position="1"/>
        <end position="11"/>
    </location>
</feature>
<dbReference type="EMBL" id="MU865914">
    <property type="protein sequence ID" value="KAK4455328.1"/>
    <property type="molecule type" value="Genomic_DNA"/>
</dbReference>
<feature type="region of interest" description="Disordered" evidence="1">
    <location>
        <begin position="1"/>
        <end position="21"/>
    </location>
</feature>
<accession>A0AAV9H3N4</accession>
<evidence type="ECO:0000313" key="3">
    <source>
        <dbReference type="EMBL" id="KAK4455328.1"/>
    </source>
</evidence>
<dbReference type="PANTHER" id="PTHR33112:SF12">
    <property type="entry name" value="HETEROKARYON INCOMPATIBILITY DOMAIN-CONTAINING PROTEIN"/>
    <property type="match status" value="1"/>
</dbReference>
<dbReference type="Proteomes" id="UP001321760">
    <property type="component" value="Unassembled WGS sequence"/>
</dbReference>
<protein>
    <submittedName>
        <fullName evidence="3">Heterokaryon incompatibility protein 6, OR allele</fullName>
    </submittedName>
</protein>